<dbReference type="AlphaFoldDB" id="A0A7Y4K0G7"/>
<evidence type="ECO:0000313" key="2">
    <source>
        <dbReference type="Proteomes" id="UP000528460"/>
    </source>
</evidence>
<proteinExistence type="predicted"/>
<sequence length="126" mass="13931">MFNRKREDGLRMRPNDVFDIMLDRRQPGRGWDMGVYADGPVTGEILKSSAEGLPDGTRISGYLWTSGDVVAGRYTEAHLPDGRTLPVCFELGDSVTQGFFPKLRGSKPGAAVMNRSVPGIAVHRWH</sequence>
<organism evidence="1 2">
    <name type="scientific">Corallococcus exercitus</name>
    <dbReference type="NCBI Taxonomy" id="2316736"/>
    <lineage>
        <taxon>Bacteria</taxon>
        <taxon>Pseudomonadati</taxon>
        <taxon>Myxococcota</taxon>
        <taxon>Myxococcia</taxon>
        <taxon>Myxococcales</taxon>
        <taxon>Cystobacterineae</taxon>
        <taxon>Myxococcaceae</taxon>
        <taxon>Corallococcus</taxon>
    </lineage>
</organism>
<reference evidence="1 2" key="1">
    <citation type="submission" date="2020-05" db="EMBL/GenBank/DDBJ databases">
        <authorList>
            <person name="Whitworth D."/>
        </authorList>
    </citation>
    <scope>NUCLEOTIDE SEQUENCE [LARGE SCALE GENOMIC DNA]</scope>
    <source>
        <strain evidence="1 2">CA046A</strain>
    </source>
</reference>
<accession>A0A7Y4K0G7</accession>
<dbReference type="EMBL" id="JABFJW010000506">
    <property type="protein sequence ID" value="NOK14614.1"/>
    <property type="molecule type" value="Genomic_DNA"/>
</dbReference>
<name>A0A7Y4K0G7_9BACT</name>
<comment type="caution">
    <text evidence="1">The sequence shown here is derived from an EMBL/GenBank/DDBJ whole genome shotgun (WGS) entry which is preliminary data.</text>
</comment>
<dbReference type="Proteomes" id="UP000528460">
    <property type="component" value="Unassembled WGS sequence"/>
</dbReference>
<protein>
    <submittedName>
        <fullName evidence="1">Uncharacterized protein</fullName>
    </submittedName>
</protein>
<evidence type="ECO:0000313" key="1">
    <source>
        <dbReference type="EMBL" id="NOK14614.1"/>
    </source>
</evidence>
<gene>
    <name evidence="1" type="ORF">HNS30_36935</name>
</gene>